<feature type="region of interest" description="Disordered" evidence="2">
    <location>
        <begin position="325"/>
        <end position="344"/>
    </location>
</feature>
<comment type="caution">
    <text evidence="4">The sequence shown here is derived from an EMBL/GenBank/DDBJ whole genome shotgun (WGS) entry which is preliminary data.</text>
</comment>
<dbReference type="InterPro" id="IPR036415">
    <property type="entry name" value="Lamin_tail_dom_sf"/>
</dbReference>
<dbReference type="EMBL" id="JAATJV010146396">
    <property type="protein sequence ID" value="MBZ3870285.1"/>
    <property type="molecule type" value="Genomic_DNA"/>
</dbReference>
<dbReference type="PANTHER" id="PTHR19956:SF5">
    <property type="entry name" value="LAMIN TAIL DOMAIN-CONTAINING PROTEIN 2"/>
    <property type="match status" value="1"/>
</dbReference>
<protein>
    <submittedName>
        <fullName evidence="4">Lamin tail domain-containing protein 2</fullName>
    </submittedName>
</protein>
<evidence type="ECO:0000259" key="3">
    <source>
        <dbReference type="PROSITE" id="PS51841"/>
    </source>
</evidence>
<feature type="region of interest" description="Disordered" evidence="2">
    <location>
        <begin position="490"/>
        <end position="533"/>
    </location>
</feature>
<feature type="domain" description="LTD" evidence="3">
    <location>
        <begin position="352"/>
        <end position="471"/>
    </location>
</feature>
<evidence type="ECO:0000256" key="1">
    <source>
        <dbReference type="SAM" id="Coils"/>
    </source>
</evidence>
<feature type="coiled-coil region" evidence="1">
    <location>
        <begin position="113"/>
        <end position="165"/>
    </location>
</feature>
<feature type="region of interest" description="Disordered" evidence="2">
    <location>
        <begin position="232"/>
        <end position="319"/>
    </location>
</feature>
<dbReference type="SUPFAM" id="SSF74853">
    <property type="entry name" value="Lamin A/C globular tail domain"/>
    <property type="match status" value="1"/>
</dbReference>
<evidence type="ECO:0000256" key="2">
    <source>
        <dbReference type="SAM" id="MobiDB-lite"/>
    </source>
</evidence>
<name>A0AA41SRI0_SCICA</name>
<gene>
    <name evidence="4" type="ORF">SUZIE_107175</name>
</gene>
<dbReference type="AlphaFoldDB" id="A0AA41SRI0"/>
<feature type="compositionally biased region" description="Basic residues" evidence="2">
    <location>
        <begin position="508"/>
        <end position="526"/>
    </location>
</feature>
<dbReference type="GO" id="GO:0030527">
    <property type="term" value="F:structural constituent of chromatin"/>
    <property type="evidence" value="ECO:0007669"/>
    <property type="project" value="TreeGrafter"/>
</dbReference>
<accession>A0AA41SRI0</accession>
<dbReference type="InterPro" id="IPR001322">
    <property type="entry name" value="Lamin_tail_dom"/>
</dbReference>
<reference evidence="4" key="1">
    <citation type="submission" date="2020-03" db="EMBL/GenBank/DDBJ databases">
        <title>Studies in the Genomics of Life Span.</title>
        <authorList>
            <person name="Glass D."/>
        </authorList>
    </citation>
    <scope>NUCLEOTIDE SEQUENCE</scope>
    <source>
        <strain evidence="4">SUZIE</strain>
        <tissue evidence="4">Muscle</tissue>
    </source>
</reference>
<evidence type="ECO:0000313" key="4">
    <source>
        <dbReference type="EMBL" id="MBZ3870285.1"/>
    </source>
</evidence>
<dbReference type="Gene3D" id="2.60.40.1260">
    <property type="entry name" value="Lamin Tail domain"/>
    <property type="match status" value="1"/>
</dbReference>
<keyword evidence="1" id="KW-0175">Coiled coil</keyword>
<feature type="compositionally biased region" description="Polar residues" evidence="2">
    <location>
        <begin position="494"/>
        <end position="503"/>
    </location>
</feature>
<feature type="compositionally biased region" description="Low complexity" evidence="2">
    <location>
        <begin position="25"/>
        <end position="37"/>
    </location>
</feature>
<dbReference type="GO" id="GO:0005638">
    <property type="term" value="C:lamin filament"/>
    <property type="evidence" value="ECO:0007669"/>
    <property type="project" value="TreeGrafter"/>
</dbReference>
<dbReference type="InterPro" id="IPR052877">
    <property type="entry name" value="Lamin_tail_domain"/>
</dbReference>
<feature type="region of interest" description="Disordered" evidence="2">
    <location>
        <begin position="1"/>
        <end position="57"/>
    </location>
</feature>
<dbReference type="Proteomes" id="UP001166674">
    <property type="component" value="Unassembled WGS sequence"/>
</dbReference>
<proteinExistence type="predicted"/>
<keyword evidence="5" id="KW-1185">Reference proteome</keyword>
<sequence length="658" mass="72793">MAPESEEKQVPQAPAGGEPVIGDLGPPTGTPTDTVVPSCSQNTKTHSPRLASGHLQLAPEALDPRTLRLLWGQRELEIRALRWAIRNGPHARHCHILQEVSGLPSERSFHSPDKFLQDEVEKLTLELKAQKEQAQQEKEHLEEQLMQTVSMLQQLEAQLQAFQKSCLLQLACSSWVGRVLRSQTGSVEVVTAETLMDSSDFSESEQAPAAGEGIRLEDVDWNSIAHRYPNLFTDSSSRHKQPQQSPSLEKGGSDSPVKHMEKQSRSLEWSSLPRVGTSSSGGAGSDSSSCQLALRSGVQKAAEHPPQAEGLTSSEQIPTRAWSFSRDSEDLKTHSQPLSKPAWEPCTAPDHRRVSLQLSPAGCCLKIATVSRREKFIRVLNQSLEQTVDLTGFVLQQLAGDFPVCLYRFPPGTLLAPQHHITVWGEGPRRTTKQPPLSLGQDAFQFHCSLGRTTLLLNPQGQVLSEHQTPHRVTSGSRIFTDNTDWSIDRFPLSKSQPSADTSESQRRPRPPRKGRVRNTRARRQRPGPGTPSLRLFLVGCGLTAPLPPRMRDILPLLRTCQPFHLPEVPVRPENTQAKTLELLPAIPGRPFLPTHTHTHTHTLQAQISGPDAPQVCRKNVDRSCPMVTLSVQSTAESRYGFRFLSCPPITVDTGRRV</sequence>
<organism evidence="4 5">
    <name type="scientific">Sciurus carolinensis</name>
    <name type="common">Eastern gray squirrel</name>
    <dbReference type="NCBI Taxonomy" id="30640"/>
    <lineage>
        <taxon>Eukaryota</taxon>
        <taxon>Metazoa</taxon>
        <taxon>Chordata</taxon>
        <taxon>Craniata</taxon>
        <taxon>Vertebrata</taxon>
        <taxon>Euteleostomi</taxon>
        <taxon>Mammalia</taxon>
        <taxon>Eutheria</taxon>
        <taxon>Euarchontoglires</taxon>
        <taxon>Glires</taxon>
        <taxon>Rodentia</taxon>
        <taxon>Sciuromorpha</taxon>
        <taxon>Sciuridae</taxon>
        <taxon>Sciurinae</taxon>
        <taxon>Sciurini</taxon>
        <taxon>Sciurus</taxon>
    </lineage>
</organism>
<dbReference type="PROSITE" id="PS51841">
    <property type="entry name" value="LTD"/>
    <property type="match status" value="1"/>
</dbReference>
<dbReference type="PANTHER" id="PTHR19956">
    <property type="entry name" value="LAMIN TAIL DOMAIN-CONTAINING PROTEIN 2"/>
    <property type="match status" value="1"/>
</dbReference>
<feature type="compositionally biased region" description="Basic and acidic residues" evidence="2">
    <location>
        <begin position="256"/>
        <end position="265"/>
    </location>
</feature>
<evidence type="ECO:0000313" key="5">
    <source>
        <dbReference type="Proteomes" id="UP001166674"/>
    </source>
</evidence>